<feature type="signal peptide" evidence="2">
    <location>
        <begin position="1"/>
        <end position="21"/>
    </location>
</feature>
<comment type="caution">
    <text evidence="4">The sequence shown here is derived from an EMBL/GenBank/DDBJ whole genome shotgun (WGS) entry which is preliminary data.</text>
</comment>
<feature type="domain" description="Peptidase S9 prolyl oligopeptidase catalytic" evidence="3">
    <location>
        <begin position="438"/>
        <end position="644"/>
    </location>
</feature>
<dbReference type="GO" id="GO:0006508">
    <property type="term" value="P:proteolysis"/>
    <property type="evidence" value="ECO:0007669"/>
    <property type="project" value="InterPro"/>
</dbReference>
<evidence type="ECO:0000256" key="1">
    <source>
        <dbReference type="ARBA" id="ARBA00022801"/>
    </source>
</evidence>
<dbReference type="Pfam" id="PF00326">
    <property type="entry name" value="Peptidase_S9"/>
    <property type="match status" value="1"/>
</dbReference>
<evidence type="ECO:0000313" key="5">
    <source>
        <dbReference type="Proteomes" id="UP000737113"/>
    </source>
</evidence>
<organism evidence="4 5">
    <name type="scientific">Shewanella salipaludis</name>
    <dbReference type="NCBI Taxonomy" id="2723052"/>
    <lineage>
        <taxon>Bacteria</taxon>
        <taxon>Pseudomonadati</taxon>
        <taxon>Pseudomonadota</taxon>
        <taxon>Gammaproteobacteria</taxon>
        <taxon>Alteromonadales</taxon>
        <taxon>Shewanellaceae</taxon>
        <taxon>Shewanella</taxon>
    </lineage>
</organism>
<dbReference type="GO" id="GO:0004252">
    <property type="term" value="F:serine-type endopeptidase activity"/>
    <property type="evidence" value="ECO:0007669"/>
    <property type="project" value="TreeGrafter"/>
</dbReference>
<protein>
    <submittedName>
        <fullName evidence="4">S9 family peptidase</fullName>
    </submittedName>
</protein>
<accession>A0A972G024</accession>
<dbReference type="AlphaFoldDB" id="A0A972G024"/>
<sequence length="649" mass="73415">MKRNSLLLALAILLLGPFSHAATARLPVEAFASIPDVSHVSLSPDGSKIASVVRIDTAEHRGTVVSIVDLQSGEKIIPIHTDNKRFVILSLQWANKDLLLIEAKYPAVRYGNPTTETRLLKYSLASGKTNNLLRASVLKRLKWLPQLQGNIIDMLPDDDDHLLLSLDGMGQEVGEDSVIRVSLTQGKSSFVQASKRHMQGWVTDRQHRIRIGIYRDDNQYRIYEQQDANGELRELWHFGFFAEDSVWPLGFDEDPDILYVRAYHEGLEAIFKVHLSDPQLKKELVYSNPNYDVMGSLIYSKLKHKVIGISEGNGEEYTFWDKEYIGLQNGLKAIFPGSNNYITQFSADERYYIVYSSGSTEPGSYYVGDRNVGEIYPLAHRYKKLTPEVLVPTERLNYQARDNMEIEAFLTLPKEAVPKKLPMIIFPHGGPISYDNDSFDYWTQFFANRGYGVFRMNFRGSAGYGYDFMKAGLQNWGLEMQNDVEDGTRFLIDKGIADPDRICIVGASYGGYAALMGAAMTPELYRCVISIAGVTDVAYLVKSSRRTTTYEVVKQQIGSDIDALYQRSPLSQAAKITVPVLLVHGSKDRVVRVKHSQMMYDELESLNKDVEFIELEAGDHHLSNNEHRLTTFKAMDHFLAKYLQVNKKG</sequence>
<reference evidence="4" key="1">
    <citation type="submission" date="2020-04" db="EMBL/GenBank/DDBJ databases">
        <title>Description of Shewanella salipaludis sp. nov., isolated from a salt marsh.</title>
        <authorList>
            <person name="Park S."/>
            <person name="Yoon J.-H."/>
        </authorList>
    </citation>
    <scope>NUCLEOTIDE SEQUENCE</scope>
    <source>
        <strain evidence="4">SHSM-M6</strain>
    </source>
</reference>
<evidence type="ECO:0000313" key="4">
    <source>
        <dbReference type="EMBL" id="NMH65026.1"/>
    </source>
</evidence>
<dbReference type="PANTHER" id="PTHR42776">
    <property type="entry name" value="SERINE PEPTIDASE S9 FAMILY MEMBER"/>
    <property type="match status" value="1"/>
</dbReference>
<dbReference type="Proteomes" id="UP000737113">
    <property type="component" value="Unassembled WGS sequence"/>
</dbReference>
<evidence type="ECO:0000259" key="3">
    <source>
        <dbReference type="Pfam" id="PF00326"/>
    </source>
</evidence>
<proteinExistence type="predicted"/>
<dbReference type="Gene3D" id="3.40.50.1820">
    <property type="entry name" value="alpha/beta hydrolase"/>
    <property type="match status" value="1"/>
</dbReference>
<dbReference type="InterPro" id="IPR029058">
    <property type="entry name" value="AB_hydrolase_fold"/>
</dbReference>
<keyword evidence="5" id="KW-1185">Reference proteome</keyword>
<keyword evidence="2" id="KW-0732">Signal</keyword>
<dbReference type="PANTHER" id="PTHR42776:SF27">
    <property type="entry name" value="DIPEPTIDYL PEPTIDASE FAMILY MEMBER 6"/>
    <property type="match status" value="1"/>
</dbReference>
<feature type="chain" id="PRO_5038122263" evidence="2">
    <location>
        <begin position="22"/>
        <end position="649"/>
    </location>
</feature>
<gene>
    <name evidence="4" type="ORF">HC757_07550</name>
</gene>
<evidence type="ECO:0000256" key="2">
    <source>
        <dbReference type="SAM" id="SignalP"/>
    </source>
</evidence>
<dbReference type="EMBL" id="JAAXYH010000004">
    <property type="protein sequence ID" value="NMH65026.1"/>
    <property type="molecule type" value="Genomic_DNA"/>
</dbReference>
<name>A0A972G024_9GAMM</name>
<dbReference type="SUPFAM" id="SSF53474">
    <property type="entry name" value="alpha/beta-Hydrolases"/>
    <property type="match status" value="1"/>
</dbReference>
<dbReference type="RefSeq" id="WP_169563716.1">
    <property type="nucleotide sequence ID" value="NZ_JAAXYH010000004.1"/>
</dbReference>
<keyword evidence="1" id="KW-0378">Hydrolase</keyword>
<dbReference type="InterPro" id="IPR001375">
    <property type="entry name" value="Peptidase_S9_cat"/>
</dbReference>
<dbReference type="SUPFAM" id="SSF82171">
    <property type="entry name" value="DPP6 N-terminal domain-like"/>
    <property type="match status" value="1"/>
</dbReference>